<name>A0A2W5FSK4_9BACT</name>
<evidence type="ECO:0000313" key="1">
    <source>
        <dbReference type="EMBL" id="PZP56797.1"/>
    </source>
</evidence>
<proteinExistence type="predicted"/>
<evidence type="ECO:0000313" key="2">
    <source>
        <dbReference type="Proteomes" id="UP000249739"/>
    </source>
</evidence>
<gene>
    <name evidence="1" type="ORF">DI586_02570</name>
</gene>
<dbReference type="Proteomes" id="UP000249739">
    <property type="component" value="Unassembled WGS sequence"/>
</dbReference>
<dbReference type="AlphaFoldDB" id="A0A2W5FSK4"/>
<dbReference type="EMBL" id="QFOT01000015">
    <property type="protein sequence ID" value="PZP56797.1"/>
    <property type="molecule type" value="Genomic_DNA"/>
</dbReference>
<comment type="caution">
    <text evidence="1">The sequence shown here is derived from an EMBL/GenBank/DDBJ whole genome shotgun (WGS) entry which is preliminary data.</text>
</comment>
<protein>
    <submittedName>
        <fullName evidence="1">Uncharacterized protein</fullName>
    </submittedName>
</protein>
<sequence length="158" mass="17989">MTGIAGYANLVSTLKVDDILPWHPEQDRETLSNTVQYAATHFLAGRTFLHLPRPCGELSATFLLCASGLKFIIHPEQDKSRRLTFEEIKLKTNAGSSILHSIRRREKILAEFELRGFAFDNKDTVREGIEILSDLWSAEAQRPKLGNWREPRRAPSPF</sequence>
<organism evidence="1 2">
    <name type="scientific">Micavibrio aeruginosavorus</name>
    <dbReference type="NCBI Taxonomy" id="349221"/>
    <lineage>
        <taxon>Bacteria</taxon>
        <taxon>Pseudomonadati</taxon>
        <taxon>Bdellovibrionota</taxon>
        <taxon>Bdellovibrionia</taxon>
        <taxon>Bdellovibrionales</taxon>
        <taxon>Pseudobdellovibrionaceae</taxon>
        <taxon>Micavibrio</taxon>
    </lineage>
</organism>
<reference evidence="1 2" key="1">
    <citation type="submission" date="2017-08" db="EMBL/GenBank/DDBJ databases">
        <title>Infants hospitalized years apart are colonized by the same room-sourced microbial strains.</title>
        <authorList>
            <person name="Brooks B."/>
            <person name="Olm M.R."/>
            <person name="Firek B.A."/>
            <person name="Baker R."/>
            <person name="Thomas B.C."/>
            <person name="Morowitz M.J."/>
            <person name="Banfield J.F."/>
        </authorList>
    </citation>
    <scope>NUCLEOTIDE SEQUENCE [LARGE SCALE GENOMIC DNA]</scope>
    <source>
        <strain evidence="1">S2_006_000_R2_64</strain>
    </source>
</reference>
<accession>A0A2W5FSK4</accession>